<dbReference type="EMBL" id="JBITYG010000001">
    <property type="protein sequence ID" value="MFI9099280.1"/>
    <property type="molecule type" value="Genomic_DNA"/>
</dbReference>
<dbReference type="InterPro" id="IPR000878">
    <property type="entry name" value="4pyrrol_Mease"/>
</dbReference>
<dbReference type="InterPro" id="IPR014777">
    <property type="entry name" value="4pyrrole_Mease_sub1"/>
</dbReference>
<dbReference type="Proteomes" id="UP001614394">
    <property type="component" value="Unassembled WGS sequence"/>
</dbReference>
<sequence length="253" mass="27413">MNRIRVVGLGVQGIEQLTLAGLRQLREAEAVLHLVDPAVDVRELTDRPTESLHALYLAGVRDHDDFGRLLGRILDRARSDGDIAVLLPGDPRLGVTVVQQLQRLADAGELTLHVEPGVSHFTSTVNNLGIDPLERGTLVVDANRLLLFQQLPNPAFNTFVYHLGGPGQAELLQRLLLRAYDTEHPACLVEAGPAADGTSAVAWGRVGSLCELLANVFFASPLYLPAAVPRRVDRAVLALLTPFRSEPAEPAAW</sequence>
<feature type="domain" description="Tetrapyrrole methylase" evidence="1">
    <location>
        <begin position="4"/>
        <end position="192"/>
    </location>
</feature>
<dbReference type="SUPFAM" id="SSF53790">
    <property type="entry name" value="Tetrapyrrole methylase"/>
    <property type="match status" value="1"/>
</dbReference>
<evidence type="ECO:0000313" key="2">
    <source>
        <dbReference type="EMBL" id="MFI9099280.1"/>
    </source>
</evidence>
<evidence type="ECO:0000259" key="1">
    <source>
        <dbReference type="Pfam" id="PF00590"/>
    </source>
</evidence>
<dbReference type="Gene3D" id="3.40.1010.10">
    <property type="entry name" value="Cobalt-precorrin-4 Transmethylase, Domain 1"/>
    <property type="match status" value="1"/>
</dbReference>
<dbReference type="GO" id="GO:0008168">
    <property type="term" value="F:methyltransferase activity"/>
    <property type="evidence" value="ECO:0007669"/>
    <property type="project" value="UniProtKB-KW"/>
</dbReference>
<keyword evidence="2" id="KW-0489">Methyltransferase</keyword>
<keyword evidence="2" id="KW-0808">Transferase</keyword>
<dbReference type="InterPro" id="IPR035996">
    <property type="entry name" value="4pyrrol_Methylase_sf"/>
</dbReference>
<dbReference type="RefSeq" id="WP_399643583.1">
    <property type="nucleotide sequence ID" value="NZ_JBITYG010000001.1"/>
</dbReference>
<dbReference type="Pfam" id="PF00590">
    <property type="entry name" value="TP_methylase"/>
    <property type="match status" value="1"/>
</dbReference>
<comment type="caution">
    <text evidence="2">The sequence shown here is derived from an EMBL/GenBank/DDBJ whole genome shotgun (WGS) entry which is preliminary data.</text>
</comment>
<reference evidence="2 3" key="1">
    <citation type="submission" date="2024-10" db="EMBL/GenBank/DDBJ databases">
        <title>The Natural Products Discovery Center: Release of the First 8490 Sequenced Strains for Exploring Actinobacteria Biosynthetic Diversity.</title>
        <authorList>
            <person name="Kalkreuter E."/>
            <person name="Kautsar S.A."/>
            <person name="Yang D."/>
            <person name="Bader C.D."/>
            <person name="Teijaro C.N."/>
            <person name="Fluegel L."/>
            <person name="Davis C.M."/>
            <person name="Simpson J.R."/>
            <person name="Lauterbach L."/>
            <person name="Steele A.D."/>
            <person name="Gui C."/>
            <person name="Meng S."/>
            <person name="Li G."/>
            <person name="Viehrig K."/>
            <person name="Ye F."/>
            <person name="Su P."/>
            <person name="Kiefer A.F."/>
            <person name="Nichols A."/>
            <person name="Cepeda A.J."/>
            <person name="Yan W."/>
            <person name="Fan B."/>
            <person name="Jiang Y."/>
            <person name="Adhikari A."/>
            <person name="Zheng C.-J."/>
            <person name="Schuster L."/>
            <person name="Cowan T.M."/>
            <person name="Smanski M.J."/>
            <person name="Chevrette M.G."/>
            <person name="De Carvalho L.P.S."/>
            <person name="Shen B."/>
        </authorList>
    </citation>
    <scope>NUCLEOTIDE SEQUENCE [LARGE SCALE GENOMIC DNA]</scope>
    <source>
        <strain evidence="2 3">NPDC053399</strain>
    </source>
</reference>
<dbReference type="GO" id="GO:0032259">
    <property type="term" value="P:methylation"/>
    <property type="evidence" value="ECO:0007669"/>
    <property type="project" value="UniProtKB-KW"/>
</dbReference>
<gene>
    <name evidence="2" type="ORF">ACIGXA_02060</name>
</gene>
<name>A0ABW8BYP8_9ACTN</name>
<keyword evidence="3" id="KW-1185">Reference proteome</keyword>
<accession>A0ABW8BYP8</accession>
<organism evidence="2 3">
    <name type="scientific">Streptomyces fildesensis</name>
    <dbReference type="NCBI Taxonomy" id="375757"/>
    <lineage>
        <taxon>Bacteria</taxon>
        <taxon>Bacillati</taxon>
        <taxon>Actinomycetota</taxon>
        <taxon>Actinomycetes</taxon>
        <taxon>Kitasatosporales</taxon>
        <taxon>Streptomycetaceae</taxon>
        <taxon>Streptomyces</taxon>
    </lineage>
</organism>
<proteinExistence type="predicted"/>
<evidence type="ECO:0000313" key="3">
    <source>
        <dbReference type="Proteomes" id="UP001614394"/>
    </source>
</evidence>
<protein>
    <submittedName>
        <fullName evidence="2">SAM-dependent methyltransferase</fullName>
    </submittedName>
</protein>